<dbReference type="STRING" id="1401.BK123_33915"/>
<dbReference type="Gene3D" id="3.90.25.10">
    <property type="entry name" value="UDP-galactose 4-epimerase, domain 1"/>
    <property type="match status" value="1"/>
</dbReference>
<dbReference type="PANTHER" id="PTHR47129:SF1">
    <property type="entry name" value="NMRA-LIKE DOMAIN-CONTAINING PROTEIN"/>
    <property type="match status" value="1"/>
</dbReference>
<dbReference type="InterPro" id="IPR052718">
    <property type="entry name" value="NmrA-type_oxidoreductase"/>
</dbReference>
<dbReference type="PANTHER" id="PTHR47129">
    <property type="entry name" value="QUINONE OXIDOREDUCTASE 2"/>
    <property type="match status" value="1"/>
</dbReference>
<sequence>MIILVTGATGRLGSLVVDRLLELLPASNLAVSVRDVDKAKYFSEKGVDVRQGDFNNPETLEVAFAGVDRILIVSATTEGDRVEKHRAAVNAAQKVGVKHIVYTSVVNAQDSKADIANDHRATEDIIRESGIPYTFLRNNWYIENEAGNIQAALKDAPWVHTLASAKVGWATRRDYAHAAAAVLAGEGHENKIYELSGELRTVEEVVEILNEALGKKVPLKNVSDDAYAEVLRSAKLSDTKVLKLVNMLKSIREGAMAVESDDLETLLGREQQPLSEAVQAIAAGK</sequence>
<reference evidence="2 3" key="1">
    <citation type="submission" date="2016-11" db="EMBL/GenBank/DDBJ databases">
        <title>Paenibacillus species isolates.</title>
        <authorList>
            <person name="Beno S.M."/>
        </authorList>
    </citation>
    <scope>NUCLEOTIDE SEQUENCE [LARGE SCALE GENOMIC DNA]</scope>
    <source>
        <strain evidence="2 3">FSL F4-0100</strain>
    </source>
</reference>
<dbReference type="SUPFAM" id="SSF51735">
    <property type="entry name" value="NAD(P)-binding Rossmann-fold domains"/>
    <property type="match status" value="1"/>
</dbReference>
<evidence type="ECO:0000313" key="2">
    <source>
        <dbReference type="EMBL" id="OME84200.1"/>
    </source>
</evidence>
<protein>
    <submittedName>
        <fullName evidence="2">NAD(P)-dependent oxidoreductase</fullName>
    </submittedName>
</protein>
<dbReference type="CDD" id="cd05269">
    <property type="entry name" value="TMR_SDR_a"/>
    <property type="match status" value="1"/>
</dbReference>
<dbReference type="Proteomes" id="UP000187074">
    <property type="component" value="Unassembled WGS sequence"/>
</dbReference>
<organism evidence="2 3">
    <name type="scientific">Paenibacillus lautus</name>
    <name type="common">Bacillus lautus</name>
    <dbReference type="NCBI Taxonomy" id="1401"/>
    <lineage>
        <taxon>Bacteria</taxon>
        <taxon>Bacillati</taxon>
        <taxon>Bacillota</taxon>
        <taxon>Bacilli</taxon>
        <taxon>Bacillales</taxon>
        <taxon>Paenibacillaceae</taxon>
        <taxon>Paenibacillus</taxon>
    </lineage>
</organism>
<evidence type="ECO:0000313" key="3">
    <source>
        <dbReference type="Proteomes" id="UP000187074"/>
    </source>
</evidence>
<dbReference type="Gene3D" id="3.40.50.720">
    <property type="entry name" value="NAD(P)-binding Rossmann-like Domain"/>
    <property type="match status" value="1"/>
</dbReference>
<gene>
    <name evidence="2" type="ORF">BK123_33915</name>
</gene>
<dbReference type="Pfam" id="PF05368">
    <property type="entry name" value="NmrA"/>
    <property type="match status" value="1"/>
</dbReference>
<feature type="domain" description="NmrA-like" evidence="1">
    <location>
        <begin position="3"/>
        <end position="251"/>
    </location>
</feature>
<accession>A0A1R1AFC4</accession>
<dbReference type="AlphaFoldDB" id="A0A1R1AFC4"/>
<evidence type="ECO:0000259" key="1">
    <source>
        <dbReference type="Pfam" id="PF05368"/>
    </source>
</evidence>
<dbReference type="RefSeq" id="WP_076326677.1">
    <property type="nucleotide sequence ID" value="NZ_MRTF01000028.1"/>
</dbReference>
<name>A0A1R1AFC4_PAELA</name>
<dbReference type="InterPro" id="IPR008030">
    <property type="entry name" value="NmrA-like"/>
</dbReference>
<dbReference type="InterPro" id="IPR036291">
    <property type="entry name" value="NAD(P)-bd_dom_sf"/>
</dbReference>
<dbReference type="OrthoDB" id="152510at2"/>
<comment type="caution">
    <text evidence="2">The sequence shown here is derived from an EMBL/GenBank/DDBJ whole genome shotgun (WGS) entry which is preliminary data.</text>
</comment>
<dbReference type="EMBL" id="MRTF01000028">
    <property type="protein sequence ID" value="OME84200.1"/>
    <property type="molecule type" value="Genomic_DNA"/>
</dbReference>
<proteinExistence type="predicted"/>